<evidence type="ECO:0000313" key="1">
    <source>
        <dbReference type="EMBL" id="MFD1788820.1"/>
    </source>
</evidence>
<gene>
    <name evidence="1" type="ORF">ACFSC3_14735</name>
</gene>
<reference evidence="2" key="1">
    <citation type="journal article" date="2019" name="Int. J. Syst. Evol. Microbiol.">
        <title>The Global Catalogue of Microorganisms (GCM) 10K type strain sequencing project: providing services to taxonomists for standard genome sequencing and annotation.</title>
        <authorList>
            <consortium name="The Broad Institute Genomics Platform"/>
            <consortium name="The Broad Institute Genome Sequencing Center for Infectious Disease"/>
            <person name="Wu L."/>
            <person name="Ma J."/>
        </authorList>
    </citation>
    <scope>NUCLEOTIDE SEQUENCE [LARGE SCALE GENOMIC DNA]</scope>
    <source>
        <strain evidence="2">Q85</strain>
    </source>
</reference>
<dbReference type="Proteomes" id="UP001597283">
    <property type="component" value="Unassembled WGS sequence"/>
</dbReference>
<keyword evidence="2" id="KW-1185">Reference proteome</keyword>
<evidence type="ECO:0000313" key="2">
    <source>
        <dbReference type="Proteomes" id="UP001597283"/>
    </source>
</evidence>
<comment type="caution">
    <text evidence="1">The sequence shown here is derived from an EMBL/GenBank/DDBJ whole genome shotgun (WGS) entry which is preliminary data.</text>
</comment>
<accession>A0ABW4NFC0</accession>
<name>A0ABW4NFC0_9SPHN</name>
<organism evidence="1 2">
    <name type="scientific">Sphingomonas floccifaciens</name>
    <dbReference type="NCBI Taxonomy" id="1844115"/>
    <lineage>
        <taxon>Bacteria</taxon>
        <taxon>Pseudomonadati</taxon>
        <taxon>Pseudomonadota</taxon>
        <taxon>Alphaproteobacteria</taxon>
        <taxon>Sphingomonadales</taxon>
        <taxon>Sphingomonadaceae</taxon>
        <taxon>Sphingomonas</taxon>
    </lineage>
</organism>
<dbReference type="Gene3D" id="3.40.30.10">
    <property type="entry name" value="Glutaredoxin"/>
    <property type="match status" value="1"/>
</dbReference>
<proteinExistence type="predicted"/>
<dbReference type="RefSeq" id="WP_380941195.1">
    <property type="nucleotide sequence ID" value="NZ_JBHUFC010000006.1"/>
</dbReference>
<dbReference type="EMBL" id="JBHUFC010000006">
    <property type="protein sequence ID" value="MFD1788820.1"/>
    <property type="molecule type" value="Genomic_DNA"/>
</dbReference>
<sequence>MIRHLPSGWEDAVVICGKCSKKLSGGFGDRGRLSLAKALRKRLGLAKGRKAAIGIVETKCLGVCPKRAVVVGRAGGWLVVPEGTEVDRVAAELGLGEAQ</sequence>
<protein>
    <submittedName>
        <fullName evidence="1">(2Fe-2S) ferredoxin domain-containing protein</fullName>
    </submittedName>
</protein>